<dbReference type="Proteomes" id="UP000887159">
    <property type="component" value="Unassembled WGS sequence"/>
</dbReference>
<keyword evidence="3" id="KW-1185">Reference proteome</keyword>
<feature type="compositionally biased region" description="Polar residues" evidence="1">
    <location>
        <begin position="140"/>
        <end position="150"/>
    </location>
</feature>
<accession>A0A8X7B9P6</accession>
<comment type="caution">
    <text evidence="2">The sequence shown here is derived from an EMBL/GenBank/DDBJ whole genome shotgun (WGS) entry which is preliminary data.</text>
</comment>
<evidence type="ECO:0000313" key="3">
    <source>
        <dbReference type="Proteomes" id="UP000887159"/>
    </source>
</evidence>
<name>A0A8X7B9P6_TRICX</name>
<dbReference type="EMBL" id="BMAU01021361">
    <property type="protein sequence ID" value="GFY22997.1"/>
    <property type="molecule type" value="Genomic_DNA"/>
</dbReference>
<reference evidence="2" key="1">
    <citation type="submission" date="2020-08" db="EMBL/GenBank/DDBJ databases">
        <title>Multicomponent nature underlies the extraordinary mechanical properties of spider dragline silk.</title>
        <authorList>
            <person name="Kono N."/>
            <person name="Nakamura H."/>
            <person name="Mori M."/>
            <person name="Yoshida Y."/>
            <person name="Ohtoshi R."/>
            <person name="Malay A.D."/>
            <person name="Moran D.A.P."/>
            <person name="Tomita M."/>
            <person name="Numata K."/>
            <person name="Arakawa K."/>
        </authorList>
    </citation>
    <scope>NUCLEOTIDE SEQUENCE</scope>
</reference>
<organism evidence="2 3">
    <name type="scientific">Trichonephila clavipes</name>
    <name type="common">Golden silk orbweaver</name>
    <name type="synonym">Nephila clavipes</name>
    <dbReference type="NCBI Taxonomy" id="2585209"/>
    <lineage>
        <taxon>Eukaryota</taxon>
        <taxon>Metazoa</taxon>
        <taxon>Ecdysozoa</taxon>
        <taxon>Arthropoda</taxon>
        <taxon>Chelicerata</taxon>
        <taxon>Arachnida</taxon>
        <taxon>Araneae</taxon>
        <taxon>Araneomorphae</taxon>
        <taxon>Entelegynae</taxon>
        <taxon>Araneoidea</taxon>
        <taxon>Nephilidae</taxon>
        <taxon>Trichonephila</taxon>
    </lineage>
</organism>
<protein>
    <submittedName>
        <fullName evidence="2">Uncharacterized protein</fullName>
    </submittedName>
</protein>
<proteinExistence type="predicted"/>
<gene>
    <name evidence="2" type="ORF">TNCV_2182581</name>
</gene>
<dbReference type="AlphaFoldDB" id="A0A8X7B9P6"/>
<evidence type="ECO:0000256" key="1">
    <source>
        <dbReference type="SAM" id="MobiDB-lite"/>
    </source>
</evidence>
<feature type="region of interest" description="Disordered" evidence="1">
    <location>
        <begin position="134"/>
        <end position="159"/>
    </location>
</feature>
<evidence type="ECO:0000313" key="2">
    <source>
        <dbReference type="EMBL" id="GFY22997.1"/>
    </source>
</evidence>
<sequence length="243" mass="28307">MPNISFHEGIPSNLHQYSDALIVSDDLMGELGNDPQLTKLFVKFSHQRNLSIIFENRRDQSQITYLGRQLYPRKVKFFQECYADATSKPYGYLLIDLKPEADESLRVLTGFNGRRKTILYLQVLQKYTHFSNENRRESESVPNETSLSENQETESLKENLKESVVKTEKEVFEDEVFRIVPARYKEKANNIFQFLKLQESVSWNSDGEIIYKNTVIPGSNIAFLVNDFLRNLKSAPVKEDIYF</sequence>